<dbReference type="AlphaFoldDB" id="A0A419PFE3"/>
<protein>
    <submittedName>
        <fullName evidence="1">Uncharacterized protein</fullName>
    </submittedName>
</protein>
<dbReference type="InParanoid" id="A0A419PFE3"/>
<comment type="caution">
    <text evidence="1">The sequence shown here is derived from an EMBL/GenBank/DDBJ whole genome shotgun (WGS) entry which is preliminary data.</text>
</comment>
<keyword evidence="2" id="KW-1185">Reference proteome</keyword>
<dbReference type="Proteomes" id="UP000286415">
    <property type="component" value="Unassembled WGS sequence"/>
</dbReference>
<accession>A0A419PFE3</accession>
<name>A0A419PFE3_CLOSI</name>
<organism evidence="1 2">
    <name type="scientific">Clonorchis sinensis</name>
    <name type="common">Chinese liver fluke</name>
    <dbReference type="NCBI Taxonomy" id="79923"/>
    <lineage>
        <taxon>Eukaryota</taxon>
        <taxon>Metazoa</taxon>
        <taxon>Spiralia</taxon>
        <taxon>Lophotrochozoa</taxon>
        <taxon>Platyhelminthes</taxon>
        <taxon>Trematoda</taxon>
        <taxon>Digenea</taxon>
        <taxon>Opisthorchiida</taxon>
        <taxon>Opisthorchiata</taxon>
        <taxon>Opisthorchiidae</taxon>
        <taxon>Clonorchis</taxon>
    </lineage>
</organism>
<evidence type="ECO:0000313" key="1">
    <source>
        <dbReference type="EMBL" id="KAG5446883.1"/>
    </source>
</evidence>
<evidence type="ECO:0000313" key="2">
    <source>
        <dbReference type="Proteomes" id="UP000286415"/>
    </source>
</evidence>
<reference evidence="1 2" key="2">
    <citation type="journal article" date="2021" name="Genomics">
        <title>High-quality reference genome for Clonorchis sinensis.</title>
        <authorList>
            <person name="Young N.D."/>
            <person name="Stroehlein A.J."/>
            <person name="Kinkar L."/>
            <person name="Wang T."/>
            <person name="Sohn W.M."/>
            <person name="Chang B.C.H."/>
            <person name="Kaur P."/>
            <person name="Weisz D."/>
            <person name="Dudchenko O."/>
            <person name="Aiden E.L."/>
            <person name="Korhonen P.K."/>
            <person name="Gasser R.B."/>
        </authorList>
    </citation>
    <scope>NUCLEOTIDE SEQUENCE [LARGE SCALE GENOMIC DNA]</scope>
    <source>
        <strain evidence="1">Cs-k2</strain>
    </source>
</reference>
<proteinExistence type="predicted"/>
<dbReference type="EMBL" id="NIRI02000042">
    <property type="protein sequence ID" value="KAG5446883.1"/>
    <property type="molecule type" value="Genomic_DNA"/>
</dbReference>
<gene>
    <name evidence="1" type="ORF">CSKR_102257</name>
</gene>
<sequence length="121" mass="13327">MPPSLKLFIGVQAGEGRFASLRRWRGISSESTFVVPDTSKNWSEYIRFLDDSYHPIGAFPGIAHMDWGGGLGQPGSFLVLVLPPGGMATRRRNGVAVERLLYSIYSHGLPDTLWNPHQTAS</sequence>
<reference evidence="1 2" key="1">
    <citation type="journal article" date="2018" name="Biotechnol. Adv.">
        <title>Improved genomic resources and new bioinformatic workflow for the carcinogenic parasite Clonorchis sinensis: Biotechnological implications.</title>
        <authorList>
            <person name="Wang D."/>
            <person name="Korhonen P.K."/>
            <person name="Gasser R.B."/>
            <person name="Young N.D."/>
        </authorList>
    </citation>
    <scope>NUCLEOTIDE SEQUENCE [LARGE SCALE GENOMIC DNA]</scope>
    <source>
        <strain evidence="1">Cs-k2</strain>
    </source>
</reference>